<sequence length="168" mass="18520">MAKYGAEALAVSVPWETFAAHPPTKRAHSELGARDPPYGENPWSGGGCKKRKRTEEETSGDQPVASKQEGLQEGRGLPAGTSVLEGTGTQRQEQPESDEEDGLGEACPWSPKSSMAQEHEDDAWRYNSFQYWRPPLPAIDLNDILNLENENMVKTRHSSHAGLSEMET</sequence>
<protein>
    <submittedName>
        <fullName evidence="1">Uncharacterized protein</fullName>
    </submittedName>
</protein>
<gene>
    <name evidence="1" type="ORF">K3G42_022020</name>
</gene>
<organism evidence="1 2">
    <name type="scientific">Sphaerodactylus townsendi</name>
    <dbReference type="NCBI Taxonomy" id="933632"/>
    <lineage>
        <taxon>Eukaryota</taxon>
        <taxon>Metazoa</taxon>
        <taxon>Chordata</taxon>
        <taxon>Craniata</taxon>
        <taxon>Vertebrata</taxon>
        <taxon>Euteleostomi</taxon>
        <taxon>Lepidosauria</taxon>
        <taxon>Squamata</taxon>
        <taxon>Bifurcata</taxon>
        <taxon>Gekkota</taxon>
        <taxon>Sphaerodactylidae</taxon>
        <taxon>Sphaerodactylus</taxon>
    </lineage>
</organism>
<name>A0ACB8ER67_9SAUR</name>
<reference evidence="1" key="1">
    <citation type="submission" date="2021-08" db="EMBL/GenBank/DDBJ databases">
        <title>The first chromosome-level gecko genome reveals the dynamic sex chromosomes of Neotropical dwarf geckos (Sphaerodactylidae: Sphaerodactylus).</title>
        <authorList>
            <person name="Pinto B.J."/>
            <person name="Keating S.E."/>
            <person name="Gamble T."/>
        </authorList>
    </citation>
    <scope>NUCLEOTIDE SEQUENCE</scope>
    <source>
        <strain evidence="1">TG3544</strain>
    </source>
</reference>
<keyword evidence="2" id="KW-1185">Reference proteome</keyword>
<dbReference type="EMBL" id="CM037620">
    <property type="protein sequence ID" value="KAH7995136.1"/>
    <property type="molecule type" value="Genomic_DNA"/>
</dbReference>
<evidence type="ECO:0000313" key="2">
    <source>
        <dbReference type="Proteomes" id="UP000827872"/>
    </source>
</evidence>
<dbReference type="Proteomes" id="UP000827872">
    <property type="component" value="Linkage Group LG07"/>
</dbReference>
<proteinExistence type="predicted"/>
<comment type="caution">
    <text evidence="1">The sequence shown here is derived from an EMBL/GenBank/DDBJ whole genome shotgun (WGS) entry which is preliminary data.</text>
</comment>
<evidence type="ECO:0000313" key="1">
    <source>
        <dbReference type="EMBL" id="KAH7995136.1"/>
    </source>
</evidence>
<accession>A0ACB8ER67</accession>